<dbReference type="STRING" id="95161.SAMN05660874_00054"/>
<dbReference type="PANTHER" id="PTHR33990:SF2">
    <property type="entry name" value="PHNB-LIKE DOMAIN-CONTAINING PROTEIN"/>
    <property type="match status" value="1"/>
</dbReference>
<keyword evidence="2" id="KW-0808">Transferase</keyword>
<evidence type="ECO:0000313" key="2">
    <source>
        <dbReference type="EMBL" id="SFS30877.1"/>
    </source>
</evidence>
<keyword evidence="2" id="KW-0489">Methyltransferase</keyword>
<dbReference type="InterPro" id="IPR028973">
    <property type="entry name" value="PhnB-like"/>
</dbReference>
<dbReference type="Proteomes" id="UP000198852">
    <property type="component" value="Unassembled WGS sequence"/>
</dbReference>
<dbReference type="EMBL" id="FOZX01000001">
    <property type="protein sequence ID" value="SFS30877.1"/>
    <property type="molecule type" value="Genomic_DNA"/>
</dbReference>
<dbReference type="PANTHER" id="PTHR33990">
    <property type="entry name" value="PROTEIN YJDN-RELATED"/>
    <property type="match status" value="1"/>
</dbReference>
<dbReference type="GO" id="GO:0008168">
    <property type="term" value="F:methyltransferase activity"/>
    <property type="evidence" value="ECO:0007669"/>
    <property type="project" value="UniProtKB-KW"/>
</dbReference>
<organism evidence="2 3">
    <name type="scientific">Saccharopolyspora flava</name>
    <dbReference type="NCBI Taxonomy" id="95161"/>
    <lineage>
        <taxon>Bacteria</taxon>
        <taxon>Bacillati</taxon>
        <taxon>Actinomycetota</taxon>
        <taxon>Actinomycetes</taxon>
        <taxon>Pseudonocardiales</taxon>
        <taxon>Pseudonocardiaceae</taxon>
        <taxon>Saccharopolyspora</taxon>
    </lineage>
</organism>
<proteinExistence type="predicted"/>
<dbReference type="CDD" id="cd06588">
    <property type="entry name" value="PhnB_like"/>
    <property type="match status" value="1"/>
</dbReference>
<protein>
    <submittedName>
        <fullName evidence="2">Glyoxalase superfamily enzyme, possibly 3-demethylubiquinone-9 3-methyltransferase</fullName>
    </submittedName>
</protein>
<gene>
    <name evidence="2" type="ORF">SAMN05660874_00054</name>
</gene>
<dbReference type="InterPro" id="IPR029068">
    <property type="entry name" value="Glyas_Bleomycin-R_OHBP_Dase"/>
</dbReference>
<dbReference type="Gene3D" id="3.10.180.10">
    <property type="entry name" value="2,3-Dihydroxybiphenyl 1,2-Dioxygenase, domain 1"/>
    <property type="match status" value="1"/>
</dbReference>
<name>A0A1I6NSE9_9PSEU</name>
<feature type="domain" description="PhnB-like" evidence="1">
    <location>
        <begin position="6"/>
        <end position="120"/>
    </location>
</feature>
<dbReference type="OrthoDB" id="9806473at2"/>
<keyword evidence="2" id="KW-0830">Ubiquinone</keyword>
<sequence>MYEFTQKITPNLWFDDQAEEAAQHYCSIFPESRIVHVMHHGEAGPGEPGTVLVVQFELHGQQFVALNGGPQFHFTEAVSLEVLCESQEEVDRLWDRLGEGGEHGPCGWLKDRYGLSWQITPRRLLELITSADPAVADRTMKAMMQMGKIDIAEIEAAAQG</sequence>
<dbReference type="SUPFAM" id="SSF54593">
    <property type="entry name" value="Glyoxalase/Bleomycin resistance protein/Dihydroxybiphenyl dioxygenase"/>
    <property type="match status" value="1"/>
</dbReference>
<dbReference type="Pfam" id="PF06983">
    <property type="entry name" value="3-dmu-9_3-mt"/>
    <property type="match status" value="1"/>
</dbReference>
<dbReference type="InterPro" id="IPR009725">
    <property type="entry name" value="3_dmu_93_MTrfase"/>
</dbReference>
<evidence type="ECO:0000313" key="3">
    <source>
        <dbReference type="Proteomes" id="UP000198852"/>
    </source>
</evidence>
<dbReference type="AlphaFoldDB" id="A0A1I6NSE9"/>
<keyword evidence="3" id="KW-1185">Reference proteome</keyword>
<evidence type="ECO:0000259" key="1">
    <source>
        <dbReference type="Pfam" id="PF06983"/>
    </source>
</evidence>
<dbReference type="RefSeq" id="WP_093412766.1">
    <property type="nucleotide sequence ID" value="NZ_FOZX01000001.1"/>
</dbReference>
<dbReference type="PIRSF" id="PIRSF021700">
    <property type="entry name" value="3_dmu_93_MTrfase"/>
    <property type="match status" value="1"/>
</dbReference>
<reference evidence="3" key="1">
    <citation type="submission" date="2016-10" db="EMBL/GenBank/DDBJ databases">
        <authorList>
            <person name="Varghese N."/>
            <person name="Submissions S."/>
        </authorList>
    </citation>
    <scope>NUCLEOTIDE SEQUENCE [LARGE SCALE GENOMIC DNA]</scope>
    <source>
        <strain evidence="3">DSM 44771</strain>
    </source>
</reference>
<dbReference type="GO" id="GO:0032259">
    <property type="term" value="P:methylation"/>
    <property type="evidence" value="ECO:0007669"/>
    <property type="project" value="UniProtKB-KW"/>
</dbReference>
<accession>A0A1I6NSE9</accession>